<dbReference type="Proteomes" id="UP000540685">
    <property type="component" value="Unassembled WGS sequence"/>
</dbReference>
<dbReference type="EMBL" id="JACHMP010000001">
    <property type="protein sequence ID" value="MBB5820339.1"/>
    <property type="molecule type" value="Genomic_DNA"/>
</dbReference>
<proteinExistence type="predicted"/>
<reference evidence="2 3" key="1">
    <citation type="submission" date="2020-08" db="EMBL/GenBank/DDBJ databases">
        <title>Sequencing the genomes of 1000 actinobacteria strains.</title>
        <authorList>
            <person name="Klenk H.-P."/>
        </authorList>
    </citation>
    <scope>NUCLEOTIDE SEQUENCE [LARGE SCALE GENOMIC DNA]</scope>
    <source>
        <strain evidence="2 3">DSM 46887</strain>
    </source>
</reference>
<comment type="caution">
    <text evidence="2">The sequence shown here is derived from an EMBL/GenBank/DDBJ whole genome shotgun (WGS) entry which is preliminary data.</text>
</comment>
<evidence type="ECO:0000256" key="1">
    <source>
        <dbReference type="SAM" id="MobiDB-lite"/>
    </source>
</evidence>
<keyword evidence="3" id="KW-1185">Reference proteome</keyword>
<evidence type="ECO:0000313" key="3">
    <source>
        <dbReference type="Proteomes" id="UP000540685"/>
    </source>
</evidence>
<gene>
    <name evidence="2" type="ORF">F4562_003401</name>
</gene>
<sequence>MTYAFPKVVVEAGFTVTDPPGTLLHLDDAVLGLLDTGTLAGDENWEDLSDAGWTREVTITRGSNRVESPLIKYEAGTATIELDNRDRRFDPTHLGGPYVAAGRTQLMPMRPIRIRATWAGVTYDLYRGYADDWQPSWDHPTMSVTTVPCFDAFEALANNSRAAVAAVGAGETTGQRIHRILDSAGWSPIHRLISMGDSTVQATTLEGEALAELQRVADSELGELYVDGAGRVVFRNRRALLTDSRSNTSQATFGDDRAAGELPYQDPQAGNDKTQLYNLVRIGRAGGTVQVTEDTSSREEFFTRTFERDDLLLETDAEARDYAAWILHISREPELRFAQITINPMRNPTELFPQVLGREIGDRITVIRRPPGGGDPVVRDCFIRGIVHEIKQARWRTTWTLQSATKVSSFVTLDHPSLGQLDANALAY</sequence>
<name>A0A7W9IGI4_9ACTN</name>
<feature type="region of interest" description="Disordered" evidence="1">
    <location>
        <begin position="245"/>
        <end position="270"/>
    </location>
</feature>
<accession>A0A7W9IGI4</accession>
<dbReference type="AlphaFoldDB" id="A0A7W9IGI4"/>
<protein>
    <submittedName>
        <fullName evidence="2">Uncharacterized protein</fullName>
    </submittedName>
</protein>
<evidence type="ECO:0000313" key="2">
    <source>
        <dbReference type="EMBL" id="MBB5820339.1"/>
    </source>
</evidence>
<dbReference type="RefSeq" id="WP_184547501.1">
    <property type="nucleotide sequence ID" value="NZ_JACHMP010000001.1"/>
</dbReference>
<organism evidence="2 3">
    <name type="scientific">Streptosporangium becharense</name>
    <dbReference type="NCBI Taxonomy" id="1816182"/>
    <lineage>
        <taxon>Bacteria</taxon>
        <taxon>Bacillati</taxon>
        <taxon>Actinomycetota</taxon>
        <taxon>Actinomycetes</taxon>
        <taxon>Streptosporangiales</taxon>
        <taxon>Streptosporangiaceae</taxon>
        <taxon>Streptosporangium</taxon>
    </lineage>
</organism>